<organism evidence="2 3">
    <name type="scientific">Ruminococcus intestinalis</name>
    <dbReference type="NCBI Taxonomy" id="2763066"/>
    <lineage>
        <taxon>Bacteria</taxon>
        <taxon>Bacillati</taxon>
        <taxon>Bacillota</taxon>
        <taxon>Clostridia</taxon>
        <taxon>Eubacteriales</taxon>
        <taxon>Oscillospiraceae</taxon>
        <taxon>Ruminococcus</taxon>
    </lineage>
</organism>
<feature type="transmembrane region" description="Helical" evidence="1">
    <location>
        <begin position="6"/>
        <end position="31"/>
    </location>
</feature>
<keyword evidence="1" id="KW-1133">Transmembrane helix</keyword>
<protein>
    <submittedName>
        <fullName evidence="2">Tryptophan-rich sensory protein</fullName>
    </submittedName>
</protein>
<evidence type="ECO:0000313" key="3">
    <source>
        <dbReference type="Proteomes" id="UP000636755"/>
    </source>
</evidence>
<keyword evidence="1" id="KW-0812">Transmembrane</keyword>
<keyword evidence="1" id="KW-0472">Membrane</keyword>
<accession>A0ABR7HNI2</accession>
<feature type="transmembrane region" description="Helical" evidence="1">
    <location>
        <begin position="43"/>
        <end position="64"/>
    </location>
</feature>
<proteinExistence type="predicted"/>
<name>A0ABR7HNI2_9FIRM</name>
<keyword evidence="3" id="KW-1185">Reference proteome</keyword>
<evidence type="ECO:0000313" key="2">
    <source>
        <dbReference type="EMBL" id="MBC5729063.1"/>
    </source>
</evidence>
<gene>
    <name evidence="2" type="ORF">H8R91_11130</name>
</gene>
<dbReference type="Proteomes" id="UP000636755">
    <property type="component" value="Unassembled WGS sequence"/>
</dbReference>
<evidence type="ECO:0000256" key="1">
    <source>
        <dbReference type="SAM" id="Phobius"/>
    </source>
</evidence>
<dbReference type="EMBL" id="JACOPS010000006">
    <property type="protein sequence ID" value="MBC5729063.1"/>
    <property type="molecule type" value="Genomic_DNA"/>
</dbReference>
<sequence>MNYKQLSISLAISLGIGGLSGLITMIGMESFKNANKPPLTPDFLFPIVLTILLWLLIILMIKWVTFAAYLNIGLAECRSGIEI</sequence>
<reference evidence="2 3" key="1">
    <citation type="submission" date="2020-08" db="EMBL/GenBank/DDBJ databases">
        <title>Genome public.</title>
        <authorList>
            <person name="Liu C."/>
            <person name="Sun Q."/>
        </authorList>
    </citation>
    <scope>NUCLEOTIDE SEQUENCE [LARGE SCALE GENOMIC DNA]</scope>
    <source>
        <strain evidence="2 3">NSJ-71</strain>
    </source>
</reference>
<comment type="caution">
    <text evidence="2">The sequence shown here is derived from an EMBL/GenBank/DDBJ whole genome shotgun (WGS) entry which is preliminary data.</text>
</comment>